<reference evidence="1 2" key="1">
    <citation type="submission" date="2018-01" db="EMBL/GenBank/DDBJ databases">
        <title>Whole genome analyses suggest that Burkholderia sensu lato contains two further novel genera in the rhizoxinica-symbiotica group Mycetohabitans gen. nov., and Trinickia gen. nov.: implications for the evolution of diazotrophy and nodulation in the Burkholderiaceae.</title>
        <authorList>
            <person name="Estrada-de los Santos P."/>
            <person name="Palmer M."/>
            <person name="Chavez-Ramirez B."/>
            <person name="Beukes C."/>
            <person name="Steenkamp E.T."/>
            <person name="Hirsch A.M."/>
            <person name="Manyaka P."/>
            <person name="Maluk M."/>
            <person name="Lafos M."/>
            <person name="Crook M."/>
            <person name="Gross E."/>
            <person name="Simon M.F."/>
            <person name="Bueno dos Reis Junior F."/>
            <person name="Poole P.S."/>
            <person name="Venter S.N."/>
            <person name="James E.K."/>
        </authorList>
    </citation>
    <scope>NUCLEOTIDE SEQUENCE [LARGE SCALE GENOMIC DNA]</scope>
    <source>
        <strain evidence="1 2">GP25-8</strain>
    </source>
</reference>
<comment type="caution">
    <text evidence="1">The sequence shown here is derived from an EMBL/GenBank/DDBJ whole genome shotgun (WGS) entry which is preliminary data.</text>
</comment>
<gene>
    <name evidence="1" type="ORF">C0Z19_24685</name>
</gene>
<dbReference type="AlphaFoldDB" id="A0A2N7VJM3"/>
<dbReference type="RefSeq" id="WP_102612470.1">
    <property type="nucleotide sequence ID" value="NZ_CADIKD010000026.1"/>
</dbReference>
<evidence type="ECO:0000313" key="1">
    <source>
        <dbReference type="EMBL" id="PMS17354.1"/>
    </source>
</evidence>
<dbReference type="Proteomes" id="UP000235347">
    <property type="component" value="Unassembled WGS sequence"/>
</dbReference>
<sequence>MFSSLNHPLRDSLSKELHARPFLRIDGPASLSHLAIYSERDEEIHIRLLATLIAAMGLPPPPPQNNHYTAKKGDWQVKWEKHTEFSTFTFVQTAADDKFFSGVAMRDLPSSWLASLKECVLVAVHAELRCGVHAKQARERVDELLPGPVLVGTTVLAGGEVYCDWLVHEDHFSRFLVLDLGFREAQAGRLIQRLFEIETYRMMALLALPDARRHSQFLGKLDASLSVFMRRMEQPGNDHDDAYLLRELTRLAGQLEANAGLETRFSASAAYEKLVLARIAELREERIEGFPTIAEFMQRRLLPAMQTCGSVWTRHQQSATRVARAVDLLRTRVNLTQEEHTTALLEGMNRTARTQLRMQHAVEGLSVAAISYYVLNLSGAALRALHAAHLSLDPDILEGLLILPVVAAVVLFTGRIRRLGHDEPHRLERK</sequence>
<evidence type="ECO:0000313" key="2">
    <source>
        <dbReference type="Proteomes" id="UP000235347"/>
    </source>
</evidence>
<dbReference type="Pfam" id="PF11902">
    <property type="entry name" value="DUF3422"/>
    <property type="match status" value="1"/>
</dbReference>
<dbReference type="EMBL" id="PNYB01000030">
    <property type="protein sequence ID" value="PMS17354.1"/>
    <property type="molecule type" value="Genomic_DNA"/>
</dbReference>
<dbReference type="InterPro" id="IPR021830">
    <property type="entry name" value="DUF3422"/>
</dbReference>
<organism evidence="1 2">
    <name type="scientific">Trinickia soli</name>
    <dbReference type="NCBI Taxonomy" id="380675"/>
    <lineage>
        <taxon>Bacteria</taxon>
        <taxon>Pseudomonadati</taxon>
        <taxon>Pseudomonadota</taxon>
        <taxon>Betaproteobacteria</taxon>
        <taxon>Burkholderiales</taxon>
        <taxon>Burkholderiaceae</taxon>
        <taxon>Trinickia</taxon>
    </lineage>
</organism>
<name>A0A2N7VJM3_9BURK</name>
<keyword evidence="2" id="KW-1185">Reference proteome</keyword>
<protein>
    <submittedName>
        <fullName evidence="1">DUF3422 domain-containing protein</fullName>
    </submittedName>
</protein>
<proteinExistence type="predicted"/>
<accession>A0A2N7VJM3</accession>